<proteinExistence type="predicted"/>
<evidence type="ECO:0000313" key="2">
    <source>
        <dbReference type="Proteomes" id="UP000266723"/>
    </source>
</evidence>
<evidence type="ECO:0000313" key="1">
    <source>
        <dbReference type="EMBL" id="KAF3498396.1"/>
    </source>
</evidence>
<sequence length="337" mass="38021">MDEYEAIIDQQASKERIPIGKRAKSRKIYVSKHLRREANKAELVGFRKRVKRIHTDMSFEDAYHNRKPKRTLKKEQDSGKFLIPCCIHYHDLPNSLSDTGSTVSIMAIDTSQDSFTFVDNSKANSAGMIKNIKTTEEKSTPISLALAGSNSESLLSLIASVDHFFDSPLRNLSSLIVSCVLMWVFHLAGIDYIEDLVTYNAVDHNVEQEHDKSLIWISSSGEKSLPPGSGFLPPASRRLSQELINSIADKARFRTWKTIFINKLITDESLRLLLTRWRYMLTAARPQLLILAQAKISSSSAGSPMLTEAHRRIMLIAAYDRFTICSGHVPSRTDDSY</sequence>
<reference evidence="1 2" key="1">
    <citation type="journal article" date="2020" name="BMC Genomics">
        <title>Intraspecific diversification of the crop wild relative Brassica cretica Lam. using demographic model selection.</title>
        <authorList>
            <person name="Kioukis A."/>
            <person name="Michalopoulou V.A."/>
            <person name="Briers L."/>
            <person name="Pirintsos S."/>
            <person name="Studholme D.J."/>
            <person name="Pavlidis P."/>
            <person name="Sarris P.F."/>
        </authorList>
    </citation>
    <scope>NUCLEOTIDE SEQUENCE [LARGE SCALE GENOMIC DNA]</scope>
    <source>
        <strain evidence="2">cv. PFS-1207/04</strain>
    </source>
</reference>
<protein>
    <submittedName>
        <fullName evidence="1">Uncharacterized protein</fullName>
    </submittedName>
</protein>
<gene>
    <name evidence="1" type="ORF">DY000_02053635</name>
</gene>
<keyword evidence="2" id="KW-1185">Reference proteome</keyword>
<dbReference type="Proteomes" id="UP000266723">
    <property type="component" value="Unassembled WGS sequence"/>
</dbReference>
<dbReference type="EMBL" id="QGKV02002055">
    <property type="protein sequence ID" value="KAF3498396.1"/>
    <property type="molecule type" value="Genomic_DNA"/>
</dbReference>
<accession>A0ABQ7ALW0</accession>
<organism evidence="1 2">
    <name type="scientific">Brassica cretica</name>
    <name type="common">Mustard</name>
    <dbReference type="NCBI Taxonomy" id="69181"/>
    <lineage>
        <taxon>Eukaryota</taxon>
        <taxon>Viridiplantae</taxon>
        <taxon>Streptophyta</taxon>
        <taxon>Embryophyta</taxon>
        <taxon>Tracheophyta</taxon>
        <taxon>Spermatophyta</taxon>
        <taxon>Magnoliopsida</taxon>
        <taxon>eudicotyledons</taxon>
        <taxon>Gunneridae</taxon>
        <taxon>Pentapetalae</taxon>
        <taxon>rosids</taxon>
        <taxon>malvids</taxon>
        <taxon>Brassicales</taxon>
        <taxon>Brassicaceae</taxon>
        <taxon>Brassiceae</taxon>
        <taxon>Brassica</taxon>
    </lineage>
</organism>
<name>A0ABQ7ALW0_BRACR</name>
<comment type="caution">
    <text evidence="1">The sequence shown here is derived from an EMBL/GenBank/DDBJ whole genome shotgun (WGS) entry which is preliminary data.</text>
</comment>